<dbReference type="HAMAP" id="MF_00588">
    <property type="entry name" value="GatE"/>
    <property type="match status" value="1"/>
</dbReference>
<reference evidence="8" key="1">
    <citation type="submission" date="2022-01" db="EMBL/GenBank/DDBJ databases">
        <title>Draft genome of Methanogenium marinum DSM 15558.</title>
        <authorList>
            <person name="Chen S.-C."/>
            <person name="You Y.-T."/>
        </authorList>
    </citation>
    <scope>NUCLEOTIDE SEQUENCE</scope>
    <source>
        <strain evidence="8">DSM 15558</strain>
    </source>
</reference>
<evidence type="ECO:0000256" key="6">
    <source>
        <dbReference type="HAMAP-Rule" id="MF_00588"/>
    </source>
</evidence>
<name>A0A9Q4KSI8_9EURY</name>
<dbReference type="PANTHER" id="PTHR11659:SF2">
    <property type="entry name" value="GLUTAMYL-TRNA(GLN) AMIDOTRANSFERASE SUBUNIT E"/>
    <property type="match status" value="1"/>
</dbReference>
<dbReference type="EC" id="6.3.5.-" evidence="6"/>
<evidence type="ECO:0000256" key="5">
    <source>
        <dbReference type="ARBA" id="ARBA00047913"/>
    </source>
</evidence>
<dbReference type="InterPro" id="IPR006075">
    <property type="entry name" value="Asn/Gln-tRNA_Trfase_suB/E_cat"/>
</dbReference>
<dbReference type="Gene3D" id="1.10.10.410">
    <property type="match status" value="1"/>
</dbReference>
<dbReference type="InterPro" id="IPR017959">
    <property type="entry name" value="Asn/Gln-tRNA_amidoTrfase_suB/E"/>
</dbReference>
<keyword evidence="3 6" id="KW-0067">ATP-binding</keyword>
<dbReference type="Pfam" id="PF02938">
    <property type="entry name" value="GAD"/>
    <property type="match status" value="1"/>
</dbReference>
<dbReference type="Pfam" id="PF02934">
    <property type="entry name" value="GatB_N"/>
    <property type="match status" value="1"/>
</dbReference>
<evidence type="ECO:0000256" key="4">
    <source>
        <dbReference type="ARBA" id="ARBA00022917"/>
    </source>
</evidence>
<dbReference type="GO" id="GO:0005737">
    <property type="term" value="C:cytoplasm"/>
    <property type="evidence" value="ECO:0007669"/>
    <property type="project" value="InterPro"/>
</dbReference>
<dbReference type="InterPro" id="IPR003789">
    <property type="entry name" value="Asn/Gln_tRNA_amidoTrase-B-like"/>
</dbReference>
<dbReference type="InterPro" id="IPR004414">
    <property type="entry name" value="GatE"/>
</dbReference>
<dbReference type="PANTHER" id="PTHR11659">
    <property type="entry name" value="GLUTAMYL-TRNA GLN AMIDOTRANSFERASE SUBUNIT B MITOCHONDRIAL AND PROKARYOTIC PET112-RELATED"/>
    <property type="match status" value="1"/>
</dbReference>
<dbReference type="InterPro" id="IPR029351">
    <property type="entry name" value="GAD_dom"/>
</dbReference>
<dbReference type="SUPFAM" id="SSF55261">
    <property type="entry name" value="GAD domain-like"/>
    <property type="match status" value="1"/>
</dbReference>
<comment type="function">
    <text evidence="6">Allows the formation of correctly charged Gln-tRNA(Gln) through the transamidation of misacylated Glu-tRNA(Gln) in organisms which lack glutaminyl-tRNA synthetase. The reaction takes place in the presence of glutamine and ATP through an activated gamma-phospho-Glu-tRNA(Gln). The GatDE system is specific for glutamate and does not act on aspartate.</text>
</comment>
<dbReference type="AlphaFoldDB" id="A0A9Q4KSI8"/>
<dbReference type="Gene3D" id="1.10.150.380">
    <property type="entry name" value="GatB domain, N-terminal subdomain"/>
    <property type="match status" value="1"/>
</dbReference>
<protein>
    <recommendedName>
        <fullName evidence="6">Glutamyl-tRNA(Gln) amidotransferase subunit E</fullName>
        <shortName evidence="6">Glu-ADT subunit E</shortName>
        <ecNumber evidence="6">6.3.5.-</ecNumber>
    </recommendedName>
</protein>
<keyword evidence="2 6" id="KW-0547">Nucleotide-binding</keyword>
<dbReference type="SMART" id="SM00845">
    <property type="entry name" value="GatB_Yqey"/>
    <property type="match status" value="1"/>
</dbReference>
<evidence type="ECO:0000313" key="8">
    <source>
        <dbReference type="EMBL" id="MDE4907771.1"/>
    </source>
</evidence>
<organism evidence="8 9">
    <name type="scientific">Methanogenium marinum</name>
    <dbReference type="NCBI Taxonomy" id="348610"/>
    <lineage>
        <taxon>Archaea</taxon>
        <taxon>Methanobacteriati</taxon>
        <taxon>Methanobacteriota</taxon>
        <taxon>Stenosarchaea group</taxon>
        <taxon>Methanomicrobia</taxon>
        <taxon>Methanomicrobiales</taxon>
        <taxon>Methanomicrobiaceae</taxon>
        <taxon>Methanogenium</taxon>
    </lineage>
</organism>
<comment type="catalytic activity">
    <reaction evidence="5 6">
        <text>L-glutamyl-tRNA(Gln) + L-glutamine + ATP + H2O = L-glutaminyl-tRNA(Gln) + L-glutamate + ADP + phosphate + H(+)</text>
        <dbReference type="Rhea" id="RHEA:17521"/>
        <dbReference type="Rhea" id="RHEA-COMP:9681"/>
        <dbReference type="Rhea" id="RHEA-COMP:9684"/>
        <dbReference type="ChEBI" id="CHEBI:15377"/>
        <dbReference type="ChEBI" id="CHEBI:15378"/>
        <dbReference type="ChEBI" id="CHEBI:29985"/>
        <dbReference type="ChEBI" id="CHEBI:30616"/>
        <dbReference type="ChEBI" id="CHEBI:43474"/>
        <dbReference type="ChEBI" id="CHEBI:58359"/>
        <dbReference type="ChEBI" id="CHEBI:78520"/>
        <dbReference type="ChEBI" id="CHEBI:78521"/>
        <dbReference type="ChEBI" id="CHEBI:456216"/>
    </reaction>
</comment>
<evidence type="ECO:0000256" key="1">
    <source>
        <dbReference type="ARBA" id="ARBA00022598"/>
    </source>
</evidence>
<dbReference type="Pfam" id="PF02637">
    <property type="entry name" value="GatB_Yqey"/>
    <property type="match status" value="1"/>
</dbReference>
<dbReference type="InterPro" id="IPR042114">
    <property type="entry name" value="GatB_C_1"/>
</dbReference>
<proteinExistence type="inferred from homology"/>
<dbReference type="Proteomes" id="UP001143747">
    <property type="component" value="Unassembled WGS sequence"/>
</dbReference>
<evidence type="ECO:0000313" key="9">
    <source>
        <dbReference type="Proteomes" id="UP001143747"/>
    </source>
</evidence>
<sequence length="611" mass="66738">MDFDYAALGLKAGIEIHQQLDTAEKLFCHCPTVLRDVEEHTGEFFRYLRATVSEMGEIDRAAREEMMVMRPFSYYAYDTTCLVENDEEPPAPLNPEALALSLTIAKMMGMTPVEQVHVMRKLVIDGSNTSGFQRTGLVALNGSLPTGERIESICLEEEAAQRIEGDSFSLDRLGIPLAEITTAPDMHTPEAVHDVAAYIGMLLRSTMKVKRGIGTIRQDVNISIREGSRVELKGVQELRLIEEVVRREVQRQVSLVAIRDELLARGASVDEESHDVTALFKDTGSSILKRAKVIRAVCLRGFNGLVGCEIQPGRRLGSEMSDYAKKCGVGGLFHTDELPAYGVTEDEVASLKEAVGAGPNDCVILVADTKKRVTCAIEQIKRRAEMAREGVPEETRKMLEEGSSAYMRPLPGAARMYPETDVLPVVVTDAYYDALLLPELLTEKADRYVRDMGLDASLARQMVYSRLCGLFEEAVSRGVKSSLAAHTILGTLKELSRDGADVSAVPGEALTDLLVRVETGTVAKEAIPPVIRALSEGVDIDAAISTVAPSVSREEVRATICAAIADREAFVREQGMRAVGPLMGVVMKELRGRADGKVISELLKEEVGKVV</sequence>
<dbReference type="GO" id="GO:0005524">
    <property type="term" value="F:ATP binding"/>
    <property type="evidence" value="ECO:0007669"/>
    <property type="project" value="UniProtKB-KW"/>
</dbReference>
<comment type="subunit">
    <text evidence="6">Heterodimer of GatD and GatE.</text>
</comment>
<dbReference type="NCBIfam" id="TIGR00134">
    <property type="entry name" value="gatE_arch"/>
    <property type="match status" value="1"/>
</dbReference>
<gene>
    <name evidence="6 8" type="primary">gatE</name>
    <name evidence="8" type="ORF">L0665_03985</name>
</gene>
<keyword evidence="9" id="KW-1185">Reference proteome</keyword>
<dbReference type="SUPFAM" id="SSF89095">
    <property type="entry name" value="GatB/YqeY motif"/>
    <property type="match status" value="1"/>
</dbReference>
<dbReference type="GO" id="GO:0004812">
    <property type="term" value="F:aminoacyl-tRNA ligase activity"/>
    <property type="evidence" value="ECO:0007669"/>
    <property type="project" value="InterPro"/>
</dbReference>
<dbReference type="GO" id="GO:0006412">
    <property type="term" value="P:translation"/>
    <property type="evidence" value="ECO:0007669"/>
    <property type="project" value="UniProtKB-UniRule"/>
</dbReference>
<evidence type="ECO:0000256" key="3">
    <source>
        <dbReference type="ARBA" id="ARBA00022840"/>
    </source>
</evidence>
<comment type="similarity">
    <text evidence="6">Belongs to the GatB/GatE family. GatE subfamily.</text>
</comment>
<feature type="domain" description="Asn/Gln amidotransferase" evidence="7">
    <location>
        <begin position="469"/>
        <end position="607"/>
    </location>
</feature>
<dbReference type="PROSITE" id="PS01234">
    <property type="entry name" value="GATB"/>
    <property type="match status" value="1"/>
</dbReference>
<keyword evidence="4 6" id="KW-0648">Protein biosynthesis</keyword>
<dbReference type="NCBIfam" id="NF003107">
    <property type="entry name" value="PRK04028.1"/>
    <property type="match status" value="1"/>
</dbReference>
<dbReference type="InterPro" id="IPR018027">
    <property type="entry name" value="Asn/Gln_amidotransferase"/>
</dbReference>
<evidence type="ECO:0000259" key="7">
    <source>
        <dbReference type="SMART" id="SM00845"/>
    </source>
</evidence>
<evidence type="ECO:0000256" key="2">
    <source>
        <dbReference type="ARBA" id="ARBA00022741"/>
    </source>
</evidence>
<dbReference type="GO" id="GO:0070681">
    <property type="term" value="P:glutaminyl-tRNAGln biosynthesis via transamidation"/>
    <property type="evidence" value="ECO:0007669"/>
    <property type="project" value="TreeGrafter"/>
</dbReference>
<dbReference type="InterPro" id="IPR017958">
    <property type="entry name" value="Gln-tRNA_amidoTrfase_suB_CS"/>
</dbReference>
<dbReference type="InterPro" id="IPR023168">
    <property type="entry name" value="GatB_Yqey_C_2"/>
</dbReference>
<dbReference type="InterPro" id="IPR014746">
    <property type="entry name" value="Gln_synth/guanido_kin_cat_dom"/>
</dbReference>
<dbReference type="EMBL" id="JAKELO010000002">
    <property type="protein sequence ID" value="MDE4907771.1"/>
    <property type="molecule type" value="Genomic_DNA"/>
</dbReference>
<comment type="caution">
    <text evidence="8">The sequence shown here is derived from an EMBL/GenBank/DDBJ whole genome shotgun (WGS) entry which is preliminary data.</text>
</comment>
<dbReference type="Gene3D" id="3.30.1360.30">
    <property type="entry name" value="GAD-like domain"/>
    <property type="match status" value="1"/>
</dbReference>
<dbReference type="InterPro" id="IPR004115">
    <property type="entry name" value="GAD-like_sf"/>
</dbReference>
<dbReference type="GO" id="GO:0050567">
    <property type="term" value="F:glutaminyl-tRNA synthase (glutamine-hydrolyzing) activity"/>
    <property type="evidence" value="ECO:0007669"/>
    <property type="project" value="UniProtKB-UniRule"/>
</dbReference>
<keyword evidence="1 6" id="KW-0436">Ligase</keyword>
<dbReference type="SUPFAM" id="SSF55931">
    <property type="entry name" value="Glutamine synthetase/guanido kinase"/>
    <property type="match status" value="1"/>
</dbReference>
<dbReference type="RefSeq" id="WP_274924419.1">
    <property type="nucleotide sequence ID" value="NZ_JAKELO010000002.1"/>
</dbReference>
<accession>A0A9Q4KSI8</accession>